<dbReference type="KEGG" id="hir:HETIRDRAFT_317098"/>
<gene>
    <name evidence="1" type="ORF">HETIRDRAFT_317098</name>
</gene>
<accession>W4K8B8</accession>
<evidence type="ECO:0000313" key="2">
    <source>
        <dbReference type="Proteomes" id="UP000030671"/>
    </source>
</evidence>
<dbReference type="AlphaFoldDB" id="W4K8B8"/>
<dbReference type="Proteomes" id="UP000030671">
    <property type="component" value="Unassembled WGS sequence"/>
</dbReference>
<sequence>MDATWVPPLGLIDYSPLQLGVALQPFPEQLFHRVSRLRRSCVMSLTLRTDLQVELLTAFLNTHGPRAILSSDFYSLDHSPVVIELLLGTLSVPVAPLSLHSTLP</sequence>
<evidence type="ECO:0000313" key="1">
    <source>
        <dbReference type="EMBL" id="ETW82077.1"/>
    </source>
</evidence>
<reference evidence="1 2" key="1">
    <citation type="journal article" date="2012" name="New Phytol.">
        <title>Insight into trade-off between wood decay and parasitism from the genome of a fungal forest pathogen.</title>
        <authorList>
            <person name="Olson A."/>
            <person name="Aerts A."/>
            <person name="Asiegbu F."/>
            <person name="Belbahri L."/>
            <person name="Bouzid O."/>
            <person name="Broberg A."/>
            <person name="Canback B."/>
            <person name="Coutinho P.M."/>
            <person name="Cullen D."/>
            <person name="Dalman K."/>
            <person name="Deflorio G."/>
            <person name="van Diepen L.T."/>
            <person name="Dunand C."/>
            <person name="Duplessis S."/>
            <person name="Durling M."/>
            <person name="Gonthier P."/>
            <person name="Grimwood J."/>
            <person name="Fossdal C.G."/>
            <person name="Hansson D."/>
            <person name="Henrissat B."/>
            <person name="Hietala A."/>
            <person name="Himmelstrand K."/>
            <person name="Hoffmeister D."/>
            <person name="Hogberg N."/>
            <person name="James T.Y."/>
            <person name="Karlsson M."/>
            <person name="Kohler A."/>
            <person name="Kues U."/>
            <person name="Lee Y.H."/>
            <person name="Lin Y.C."/>
            <person name="Lind M."/>
            <person name="Lindquist E."/>
            <person name="Lombard V."/>
            <person name="Lucas S."/>
            <person name="Lunden K."/>
            <person name="Morin E."/>
            <person name="Murat C."/>
            <person name="Park J."/>
            <person name="Raffaello T."/>
            <person name="Rouze P."/>
            <person name="Salamov A."/>
            <person name="Schmutz J."/>
            <person name="Solheim H."/>
            <person name="Stahlberg J."/>
            <person name="Velez H."/>
            <person name="de Vries R.P."/>
            <person name="Wiebenga A."/>
            <person name="Woodward S."/>
            <person name="Yakovlev I."/>
            <person name="Garbelotto M."/>
            <person name="Martin F."/>
            <person name="Grigoriev I.V."/>
            <person name="Stenlid J."/>
        </authorList>
    </citation>
    <scope>NUCLEOTIDE SEQUENCE [LARGE SCALE GENOMIC DNA]</scope>
    <source>
        <strain evidence="1 2">TC 32-1</strain>
    </source>
</reference>
<dbReference type="InParanoid" id="W4K8B8"/>
<organism evidence="1 2">
    <name type="scientific">Heterobasidion irregulare (strain TC 32-1)</name>
    <dbReference type="NCBI Taxonomy" id="747525"/>
    <lineage>
        <taxon>Eukaryota</taxon>
        <taxon>Fungi</taxon>
        <taxon>Dikarya</taxon>
        <taxon>Basidiomycota</taxon>
        <taxon>Agaricomycotina</taxon>
        <taxon>Agaricomycetes</taxon>
        <taxon>Russulales</taxon>
        <taxon>Bondarzewiaceae</taxon>
        <taxon>Heterobasidion</taxon>
        <taxon>Heterobasidion annosum species complex</taxon>
    </lineage>
</organism>
<dbReference type="GeneID" id="20670388"/>
<name>W4K8B8_HETIT</name>
<protein>
    <submittedName>
        <fullName evidence="1">Uncharacterized protein</fullName>
    </submittedName>
</protein>
<dbReference type="RefSeq" id="XP_009546648.1">
    <property type="nucleotide sequence ID" value="XM_009548353.1"/>
</dbReference>
<proteinExistence type="predicted"/>
<dbReference type="EMBL" id="KI925458">
    <property type="protein sequence ID" value="ETW82077.1"/>
    <property type="molecule type" value="Genomic_DNA"/>
</dbReference>
<dbReference type="HOGENOM" id="CLU_2277865_0_0_1"/>
<keyword evidence="2" id="KW-1185">Reference proteome</keyword>